<feature type="compositionally biased region" description="Basic and acidic residues" evidence="7">
    <location>
        <begin position="175"/>
        <end position="187"/>
    </location>
</feature>
<keyword evidence="6" id="KW-0472">Membrane</keyword>
<evidence type="ECO:0000313" key="9">
    <source>
        <dbReference type="Proteomes" id="UP000191285"/>
    </source>
</evidence>
<dbReference type="PANTHER" id="PTHR21382">
    <property type="entry name" value="NADH-UBIQUINONE OXIDOREDUCTASE SUBUNIT"/>
    <property type="match status" value="1"/>
</dbReference>
<evidence type="ECO:0000256" key="3">
    <source>
        <dbReference type="ARBA" id="ARBA00022792"/>
    </source>
</evidence>
<keyword evidence="5" id="KW-0496">Mitochondrion</keyword>
<dbReference type="STRING" id="303698.A0A1V6TCY2"/>
<dbReference type="Proteomes" id="UP000191285">
    <property type="component" value="Unassembled WGS sequence"/>
</dbReference>
<keyword evidence="2" id="KW-0812">Transmembrane</keyword>
<protein>
    <recommendedName>
        <fullName evidence="10">NADH-ubiquinone oxidoreductase subunit B14.7</fullName>
    </recommendedName>
</protein>
<dbReference type="GO" id="GO:0045271">
    <property type="term" value="C:respiratory chain complex I"/>
    <property type="evidence" value="ECO:0007669"/>
    <property type="project" value="InterPro"/>
</dbReference>
<gene>
    <name evidence="8" type="ORF">PENSTE_c007G01637</name>
</gene>
<keyword evidence="4" id="KW-1133">Transmembrane helix</keyword>
<name>A0A1V6TCY2_9EURO</name>
<evidence type="ECO:0000256" key="7">
    <source>
        <dbReference type="SAM" id="MobiDB-lite"/>
    </source>
</evidence>
<feature type="region of interest" description="Disordered" evidence="7">
    <location>
        <begin position="152"/>
        <end position="199"/>
    </location>
</feature>
<accession>A0A1V6TCY2</accession>
<dbReference type="EMBL" id="MLKD01000007">
    <property type="protein sequence ID" value="OQE24248.1"/>
    <property type="molecule type" value="Genomic_DNA"/>
</dbReference>
<keyword evidence="3" id="KW-0999">Mitochondrion inner membrane</keyword>
<comment type="subcellular location">
    <subcellularLocation>
        <location evidence="1">Mitochondrion inner membrane</location>
        <topology evidence="1">Multi-pass membrane protein</topology>
    </subcellularLocation>
</comment>
<reference evidence="9" key="1">
    <citation type="journal article" date="2017" name="Nat. Microbiol.">
        <title>Global analysis of biosynthetic gene clusters reveals vast potential of secondary metabolite production in Penicillium species.</title>
        <authorList>
            <person name="Nielsen J.C."/>
            <person name="Grijseels S."/>
            <person name="Prigent S."/>
            <person name="Ji B."/>
            <person name="Dainat J."/>
            <person name="Nielsen K.F."/>
            <person name="Frisvad J.C."/>
            <person name="Workman M."/>
            <person name="Nielsen J."/>
        </authorList>
    </citation>
    <scope>NUCLEOTIDE SEQUENCE [LARGE SCALE GENOMIC DNA]</scope>
    <source>
        <strain evidence="9">IBT 24891</strain>
    </source>
</reference>
<sequence length="199" mass="21407">MAHHAEHAEDDSYHPKDAVSAAIRALAITGGIGFVGAAAQVTVHKQNMSPLAVVTRFGGTMTMLGGMGGTYAFVRAASANLRQVDDPWNTAVAGFSSGALLGLRARTFPAVLGYGAATATLMAAFDYTQGLYGYSKDKDEDEFERRQKLRKNYQTPAEQTFAELGEGRGITGPNYEERRRERIKETYGIEVPTSPVPAS</sequence>
<evidence type="ECO:0000256" key="5">
    <source>
        <dbReference type="ARBA" id="ARBA00023128"/>
    </source>
</evidence>
<evidence type="ECO:0008006" key="10">
    <source>
        <dbReference type="Google" id="ProtNLM"/>
    </source>
</evidence>
<organism evidence="8 9">
    <name type="scientific">Penicillium steckii</name>
    <dbReference type="NCBI Taxonomy" id="303698"/>
    <lineage>
        <taxon>Eukaryota</taxon>
        <taxon>Fungi</taxon>
        <taxon>Dikarya</taxon>
        <taxon>Ascomycota</taxon>
        <taxon>Pezizomycotina</taxon>
        <taxon>Eurotiomycetes</taxon>
        <taxon>Eurotiomycetidae</taxon>
        <taxon>Eurotiales</taxon>
        <taxon>Aspergillaceae</taxon>
        <taxon>Penicillium</taxon>
    </lineage>
</organism>
<dbReference type="InterPro" id="IPR039205">
    <property type="entry name" value="NDUFA11"/>
</dbReference>
<evidence type="ECO:0000256" key="4">
    <source>
        <dbReference type="ARBA" id="ARBA00022989"/>
    </source>
</evidence>
<evidence type="ECO:0000256" key="1">
    <source>
        <dbReference type="ARBA" id="ARBA00004448"/>
    </source>
</evidence>
<dbReference type="GO" id="GO:0005743">
    <property type="term" value="C:mitochondrial inner membrane"/>
    <property type="evidence" value="ECO:0007669"/>
    <property type="project" value="UniProtKB-SubCell"/>
</dbReference>
<dbReference type="OrthoDB" id="1913277at2759"/>
<dbReference type="GO" id="GO:0006120">
    <property type="term" value="P:mitochondrial electron transport, NADH to ubiquinone"/>
    <property type="evidence" value="ECO:0007669"/>
    <property type="project" value="InterPro"/>
</dbReference>
<dbReference type="PANTHER" id="PTHR21382:SF1">
    <property type="entry name" value="NADH DEHYDROGENASE [UBIQUINONE] 1 ALPHA SUBCOMPLEX SUBUNIT 11"/>
    <property type="match status" value="1"/>
</dbReference>
<evidence type="ECO:0000313" key="8">
    <source>
        <dbReference type="EMBL" id="OQE24248.1"/>
    </source>
</evidence>
<evidence type="ECO:0000256" key="6">
    <source>
        <dbReference type="ARBA" id="ARBA00023136"/>
    </source>
</evidence>
<comment type="caution">
    <text evidence="8">The sequence shown here is derived from an EMBL/GenBank/DDBJ whole genome shotgun (WGS) entry which is preliminary data.</text>
</comment>
<dbReference type="AlphaFoldDB" id="A0A1V6TCY2"/>
<evidence type="ECO:0000256" key="2">
    <source>
        <dbReference type="ARBA" id="ARBA00022692"/>
    </source>
</evidence>
<proteinExistence type="predicted"/>
<keyword evidence="9" id="KW-1185">Reference proteome</keyword>